<dbReference type="InterPro" id="IPR031311">
    <property type="entry name" value="CHIT_BIND_RR_consensus"/>
</dbReference>
<evidence type="ECO:0000256" key="4">
    <source>
        <dbReference type="SAM" id="MobiDB-lite"/>
    </source>
</evidence>
<feature type="compositionally biased region" description="Basic residues" evidence="4">
    <location>
        <begin position="754"/>
        <end position="764"/>
    </location>
</feature>
<dbReference type="PROSITE" id="PS51155">
    <property type="entry name" value="CHIT_BIND_RR_2"/>
    <property type="match status" value="1"/>
</dbReference>
<feature type="compositionally biased region" description="Polar residues" evidence="4">
    <location>
        <begin position="945"/>
        <end position="956"/>
    </location>
</feature>
<feature type="compositionally biased region" description="Polar residues" evidence="4">
    <location>
        <begin position="818"/>
        <end position="832"/>
    </location>
</feature>
<evidence type="ECO:0000313" key="5">
    <source>
        <dbReference type="EMBL" id="SOQ44204.1"/>
    </source>
</evidence>
<evidence type="ECO:0000256" key="3">
    <source>
        <dbReference type="PROSITE-ProRule" id="PRU00497"/>
    </source>
</evidence>
<feature type="compositionally biased region" description="Polar residues" evidence="4">
    <location>
        <begin position="1006"/>
        <end position="1027"/>
    </location>
</feature>
<dbReference type="PRINTS" id="PR00947">
    <property type="entry name" value="CUTICLE"/>
</dbReference>
<feature type="region of interest" description="Disordered" evidence="4">
    <location>
        <begin position="665"/>
        <end position="838"/>
    </location>
</feature>
<feature type="region of interest" description="Disordered" evidence="4">
    <location>
        <begin position="33"/>
        <end position="68"/>
    </location>
</feature>
<dbReference type="PROSITE" id="PS00233">
    <property type="entry name" value="CHIT_BIND_RR_1"/>
    <property type="match status" value="1"/>
</dbReference>
<proteinExistence type="predicted"/>
<feature type="region of interest" description="Disordered" evidence="4">
    <location>
        <begin position="920"/>
        <end position="1040"/>
    </location>
</feature>
<reference evidence="5" key="1">
    <citation type="submission" date="2016-07" db="EMBL/GenBank/DDBJ databases">
        <authorList>
            <person name="Bretaudeau A."/>
        </authorList>
    </citation>
    <scope>NUCLEOTIDE SEQUENCE</scope>
    <source>
        <strain evidence="5">Rice</strain>
        <tissue evidence="5">Whole body</tissue>
    </source>
</reference>
<feature type="compositionally biased region" description="Polar residues" evidence="4">
    <location>
        <begin position="976"/>
        <end position="999"/>
    </location>
</feature>
<feature type="compositionally biased region" description="Low complexity" evidence="4">
    <location>
        <begin position="1083"/>
        <end position="1100"/>
    </location>
</feature>
<feature type="region of interest" description="Disordered" evidence="4">
    <location>
        <begin position="1337"/>
        <end position="1381"/>
    </location>
</feature>
<dbReference type="Pfam" id="PF00379">
    <property type="entry name" value="Chitin_bind_4"/>
    <property type="match status" value="1"/>
</dbReference>
<feature type="region of interest" description="Disordered" evidence="4">
    <location>
        <begin position="1074"/>
        <end position="1225"/>
    </location>
</feature>
<feature type="compositionally biased region" description="Polar residues" evidence="4">
    <location>
        <begin position="867"/>
        <end position="880"/>
    </location>
</feature>
<feature type="compositionally biased region" description="Polar residues" evidence="4">
    <location>
        <begin position="1209"/>
        <end position="1225"/>
    </location>
</feature>
<gene>
    <name evidence="5" type="ORF">SFRICE_019415</name>
</gene>
<protein>
    <submittedName>
        <fullName evidence="5">SFRICE_019415</fullName>
    </submittedName>
</protein>
<feature type="compositionally biased region" description="Polar residues" evidence="4">
    <location>
        <begin position="699"/>
        <end position="710"/>
    </location>
</feature>
<feature type="region of interest" description="Disordered" evidence="4">
    <location>
        <begin position="867"/>
        <end position="900"/>
    </location>
</feature>
<feature type="compositionally biased region" description="Polar residues" evidence="4">
    <location>
        <begin position="1187"/>
        <end position="1201"/>
    </location>
</feature>
<feature type="compositionally biased region" description="Polar residues" evidence="4">
    <location>
        <begin position="766"/>
        <end position="792"/>
    </location>
</feature>
<feature type="compositionally biased region" description="Polar residues" evidence="4">
    <location>
        <begin position="630"/>
        <end position="643"/>
    </location>
</feature>
<feature type="compositionally biased region" description="Basic and acidic residues" evidence="4">
    <location>
        <begin position="1370"/>
        <end position="1381"/>
    </location>
</feature>
<feature type="compositionally biased region" description="Polar residues" evidence="4">
    <location>
        <begin position="799"/>
        <end position="810"/>
    </location>
</feature>
<feature type="region of interest" description="Disordered" evidence="4">
    <location>
        <begin position="307"/>
        <end position="367"/>
    </location>
</feature>
<keyword evidence="1 3" id="KW-0193">Cuticle</keyword>
<dbReference type="EMBL" id="ODYU01004383">
    <property type="protein sequence ID" value="SOQ44204.1"/>
    <property type="molecule type" value="Genomic_DNA"/>
</dbReference>
<feature type="compositionally biased region" description="Low complexity" evidence="4">
    <location>
        <begin position="1254"/>
        <end position="1270"/>
    </location>
</feature>
<keyword evidence="2" id="KW-0732">Signal</keyword>
<accession>A0A2H1VVH7</accession>
<name>A0A2H1VVH7_SPOFR</name>
<feature type="region of interest" description="Disordered" evidence="4">
    <location>
        <begin position="1246"/>
        <end position="1274"/>
    </location>
</feature>
<feature type="compositionally biased region" description="Polar residues" evidence="4">
    <location>
        <begin position="307"/>
        <end position="350"/>
    </location>
</feature>
<organism evidence="5">
    <name type="scientific">Spodoptera frugiperda</name>
    <name type="common">Fall armyworm</name>
    <dbReference type="NCBI Taxonomy" id="7108"/>
    <lineage>
        <taxon>Eukaryota</taxon>
        <taxon>Metazoa</taxon>
        <taxon>Ecdysozoa</taxon>
        <taxon>Arthropoda</taxon>
        <taxon>Hexapoda</taxon>
        <taxon>Insecta</taxon>
        <taxon>Pterygota</taxon>
        <taxon>Neoptera</taxon>
        <taxon>Endopterygota</taxon>
        <taxon>Lepidoptera</taxon>
        <taxon>Glossata</taxon>
        <taxon>Ditrysia</taxon>
        <taxon>Noctuoidea</taxon>
        <taxon>Noctuidae</taxon>
        <taxon>Amphipyrinae</taxon>
        <taxon>Spodoptera</taxon>
    </lineage>
</organism>
<feature type="region of interest" description="Disordered" evidence="4">
    <location>
        <begin position="587"/>
        <end position="651"/>
    </location>
</feature>
<dbReference type="InterPro" id="IPR000618">
    <property type="entry name" value="Insect_cuticle"/>
</dbReference>
<sequence length="1381" mass="148232">MGVQLSMCQITLAIGLAASDKLDHTYLPPPGAQFAGGILGNQDAPLQPPHHTHRGTGHTTPGHDQHHPSLGVNGGPVNFGDKIPKAPFNYNQENLPTTTTSYAFSQTTTYPPTEVFNPANLPINPVTGLPILLEQGNAPFGSTQGQQNIQQLPGINQSQKPVYGTNVQPGVGPQGSNTINFDQSGFNQPINQISGQYSGQNLVNPGGVQIPGSVNQLPGQNQGQLPITQGIVQQGLLPIGPTNQPFNQYPAQNLGNNNGGVVSIPGGNQGFVQYPNQGATNQGLVPSTVSPINPQSNVNQYGVNYDGSQGPLTQGTYTGQPINVGDTQPTQTSYQNQGPFNTGGISQYSTERPDVSGPRGQGSTPSYYNGITSTTPFPTIPSSTSGYSSVRPVYRPERPQAEADRNAAILKYENVLTPNGYSYSYDTSNGIHADESGIVDNGTKAQGSYSYIGDDGKQYSVYYTADENGFRPRGDHLPTPPPIPEAIQRVIDQAAKDEAAGIEDDGSYNERKYGDDKYQGVSKYRRPQNQFQKTLDKKINAATDGSVKPITGIKDVEYDEEVSEDQFNENIPINGAKKGYNNNLSVKRPLNKGTNANGVETQGTRRISENSGKPLQDIDQNGRPVDKQGTFIQVNNQRKQGTVNGKPVSDENKIVFNDAEDVIDNKDSAVNNQGSSRRRPTSGGGKDTSVTKYPGANVDVTTTNYPNTESDGFKDSDGQKIVSGRPGVSDEYDDNQGLEYNSVTGASIAGGKKQTMRKRIKGNRRPGSNNQNENQNLPARNDVQGNTRTPSISEYIENAANQPSTHQQTTKQDKNGYHYQQPSTTFKQNTFPNRFRPQKIPTTMKTDERNTEYVEGTTRKPFITPNVYEQNGKVSPSTTRRPFMTKGVTSPSENGYTDYNDDDYATDVDVDDEGISATKIPFEKSDITSRPYGTTPKGSRPQYGMKTQQSEVSQKQPLRPGYKTGNTETVAPGYSYGQTSSTPSHNSRFGTTQAPQNTKPDGRRPSTPNFESTTAVGRPVTQSSLGQTAPDYKYQSTGPNSKYFDSNVVSGYPTSGYTPGYGLTSGNPSVSTPQNYYTSTFRPSQGYSTTSSPPTSGYQPVSGGQFPVGPTGSPVLTQDSALDAGYHYGPPVSGNPSYGSDGRFFTATDNSRVSPTSPPGTYQTTYQGPGGFPSTTVGPSVGGSQDFIPNQHGSTPSNTSPIGDHHHQGNFQNQPSTPGYSTAIMSSTPGTKVTYDYPGSPNTYKDTTGFEYGPSTTYPPTYSTTNSPSTIGTTPGPYNPTGATIPSQGSSTYRPGFQNTEDLYVGSPVDGFGRPVPTNQGSNTGFTYPTQGPIGAYNGPYFGGNQPTTTYPGDQPRIIGEDFSGPKQPQRFDPETGYHYK</sequence>
<evidence type="ECO:0000256" key="2">
    <source>
        <dbReference type="ARBA" id="ARBA00022729"/>
    </source>
</evidence>
<feature type="compositionally biased region" description="Polar residues" evidence="4">
    <location>
        <begin position="592"/>
        <end position="613"/>
    </location>
</feature>
<evidence type="ECO:0000256" key="1">
    <source>
        <dbReference type="ARBA" id="ARBA00022460"/>
    </source>
</evidence>
<dbReference type="GO" id="GO:0042302">
    <property type="term" value="F:structural constituent of cuticle"/>
    <property type="evidence" value="ECO:0007669"/>
    <property type="project" value="UniProtKB-UniRule"/>
</dbReference>